<evidence type="ECO:0000313" key="2">
    <source>
        <dbReference type="Proteomes" id="UP000887159"/>
    </source>
</evidence>
<proteinExistence type="predicted"/>
<comment type="caution">
    <text evidence="1">The sequence shown here is derived from an EMBL/GenBank/DDBJ whole genome shotgun (WGS) entry which is preliminary data.</text>
</comment>
<dbReference type="Proteomes" id="UP000887159">
    <property type="component" value="Unassembled WGS sequence"/>
</dbReference>
<evidence type="ECO:0000313" key="1">
    <source>
        <dbReference type="EMBL" id="GFY27589.1"/>
    </source>
</evidence>
<reference evidence="1" key="1">
    <citation type="submission" date="2020-08" db="EMBL/GenBank/DDBJ databases">
        <title>Multicomponent nature underlies the extraordinary mechanical properties of spider dragline silk.</title>
        <authorList>
            <person name="Kono N."/>
            <person name="Nakamura H."/>
            <person name="Mori M."/>
            <person name="Yoshida Y."/>
            <person name="Ohtoshi R."/>
            <person name="Malay A.D."/>
            <person name="Moran D.A.P."/>
            <person name="Tomita M."/>
            <person name="Numata K."/>
            <person name="Arakawa K."/>
        </authorList>
    </citation>
    <scope>NUCLEOTIDE SEQUENCE</scope>
</reference>
<accession>A0A8X7BEE4</accession>
<keyword evidence="2" id="KW-1185">Reference proteome</keyword>
<name>A0A8X7BEE4_TRICX</name>
<sequence>MSVSMNIIEIDRRLVPLNRACDILDEFIKEEALKRKSDSAKDTTEHTKKVNECVMELFYRIKKEIEMKELYMTHTIYKKMIEIIERTQQIKKPISILHIWIEKYATELQWRELRIEEVKKMYADIFCLRKKPEKLMQLLQQEQREPVICLQGNKFEFIRWLKQELARCTQRLQEGQNESPQQLLQELKCNLQTLYQSFVDITRQVELKNAKRSLLFTFASSALVEGQAEIAQLGQLYTEITHLLQQEQKESLLNLQPWHAGLPTYLPQGQEVQQDVVVPWIRFQQTQSEPARPLHQSGGAPILRQNQAGLGICLTQEQFKQARYLHQAGGALMFRQNQESLLNLQPWHAGLPTYLPQEQEVQQDLVVPWIRFQQTQSELARHLHQSGGAPILRQNQAGLGICLTQEQFKQARCLHQAGGALMFRQNQVLQAIHLNQKHLVPVICLQQEQAVPTMRSQQVEERVVVGVQQKGGPTTHLLQEDVGQPMSLQLIEADPTKHLQQKQARPIVNLQQKQSGEEICSQKEQLGEEVLLHQDQLGEEVRLQKEQSGQDVQLEQEQADCAKLLLEQDLTGSTQ</sequence>
<gene>
    <name evidence="1" type="ORF">TNCV_910401</name>
</gene>
<dbReference type="AlphaFoldDB" id="A0A8X7BEE4"/>
<organism evidence="1 2">
    <name type="scientific">Trichonephila clavipes</name>
    <name type="common">Golden silk orbweaver</name>
    <name type="synonym">Nephila clavipes</name>
    <dbReference type="NCBI Taxonomy" id="2585209"/>
    <lineage>
        <taxon>Eukaryota</taxon>
        <taxon>Metazoa</taxon>
        <taxon>Ecdysozoa</taxon>
        <taxon>Arthropoda</taxon>
        <taxon>Chelicerata</taxon>
        <taxon>Arachnida</taxon>
        <taxon>Araneae</taxon>
        <taxon>Araneomorphae</taxon>
        <taxon>Entelegynae</taxon>
        <taxon>Araneoidea</taxon>
        <taxon>Nephilidae</taxon>
        <taxon>Trichonephila</taxon>
    </lineage>
</organism>
<protein>
    <submittedName>
        <fullName evidence="1">Uncharacterized protein</fullName>
    </submittedName>
</protein>
<dbReference type="EMBL" id="BMAU01021380">
    <property type="protein sequence ID" value="GFY27589.1"/>
    <property type="molecule type" value="Genomic_DNA"/>
</dbReference>